<keyword evidence="8" id="KW-1185">Reference proteome</keyword>
<gene>
    <name evidence="7" type="ORF">ABID14_000959</name>
</gene>
<dbReference type="Proteomes" id="UP001549162">
    <property type="component" value="Unassembled WGS sequence"/>
</dbReference>
<protein>
    <recommendedName>
        <fullName evidence="2">Nuclease SbcCD subunit D</fullName>
    </recommendedName>
</protein>
<comment type="similarity">
    <text evidence="1">Belongs to the SbcD family.</text>
</comment>
<dbReference type="Gene3D" id="3.60.21.10">
    <property type="match status" value="1"/>
</dbReference>
<dbReference type="CDD" id="cd00840">
    <property type="entry name" value="MPP_Mre11_N"/>
    <property type="match status" value="1"/>
</dbReference>
<comment type="caution">
    <text evidence="7">The sequence shown here is derived from an EMBL/GenBank/DDBJ whole genome shotgun (WGS) entry which is preliminary data.</text>
</comment>
<evidence type="ECO:0000259" key="6">
    <source>
        <dbReference type="Pfam" id="PF00149"/>
    </source>
</evidence>
<dbReference type="GO" id="GO:0004527">
    <property type="term" value="F:exonuclease activity"/>
    <property type="evidence" value="ECO:0007669"/>
    <property type="project" value="UniProtKB-KW"/>
</dbReference>
<dbReference type="InterPro" id="IPR041796">
    <property type="entry name" value="Mre11_N"/>
</dbReference>
<evidence type="ECO:0000256" key="3">
    <source>
        <dbReference type="ARBA" id="ARBA00022722"/>
    </source>
</evidence>
<organism evidence="7 8">
    <name type="scientific">Peptoniphilus olsenii</name>
    <dbReference type="NCBI Taxonomy" id="411570"/>
    <lineage>
        <taxon>Bacteria</taxon>
        <taxon>Bacillati</taxon>
        <taxon>Bacillota</taxon>
        <taxon>Tissierellia</taxon>
        <taxon>Tissierellales</taxon>
        <taxon>Peptoniphilaceae</taxon>
        <taxon>Peptoniphilus</taxon>
    </lineage>
</organism>
<dbReference type="InterPro" id="IPR004843">
    <property type="entry name" value="Calcineurin-like_PHP"/>
</dbReference>
<evidence type="ECO:0000313" key="8">
    <source>
        <dbReference type="Proteomes" id="UP001549162"/>
    </source>
</evidence>
<proteinExistence type="inferred from homology"/>
<evidence type="ECO:0000256" key="1">
    <source>
        <dbReference type="ARBA" id="ARBA00010555"/>
    </source>
</evidence>
<dbReference type="InterPro" id="IPR050535">
    <property type="entry name" value="DNA_Repair-Maintenance_Comp"/>
</dbReference>
<dbReference type="InterPro" id="IPR029052">
    <property type="entry name" value="Metallo-depent_PP-like"/>
</dbReference>
<accession>A0ABV2JBQ9</accession>
<dbReference type="PANTHER" id="PTHR30337:SF0">
    <property type="entry name" value="NUCLEASE SBCCD SUBUNIT D"/>
    <property type="match status" value="1"/>
</dbReference>
<evidence type="ECO:0000256" key="2">
    <source>
        <dbReference type="ARBA" id="ARBA00013365"/>
    </source>
</evidence>
<dbReference type="SUPFAM" id="SSF56300">
    <property type="entry name" value="Metallo-dependent phosphatases"/>
    <property type="match status" value="1"/>
</dbReference>
<dbReference type="PANTHER" id="PTHR30337">
    <property type="entry name" value="COMPONENT OF ATP-DEPENDENT DSDNA EXONUCLEASE"/>
    <property type="match status" value="1"/>
</dbReference>
<dbReference type="EMBL" id="JBEPMA010000004">
    <property type="protein sequence ID" value="MET3617330.1"/>
    <property type="molecule type" value="Genomic_DNA"/>
</dbReference>
<evidence type="ECO:0000256" key="5">
    <source>
        <dbReference type="ARBA" id="ARBA00022839"/>
    </source>
</evidence>
<dbReference type="Pfam" id="PF00149">
    <property type="entry name" value="Metallophos"/>
    <property type="match status" value="1"/>
</dbReference>
<evidence type="ECO:0000256" key="4">
    <source>
        <dbReference type="ARBA" id="ARBA00022801"/>
    </source>
</evidence>
<keyword evidence="5 7" id="KW-0269">Exonuclease</keyword>
<keyword evidence="3" id="KW-0540">Nuclease</keyword>
<reference evidence="7 8" key="1">
    <citation type="submission" date="2024-06" db="EMBL/GenBank/DDBJ databases">
        <title>Genomic Encyclopedia of Type Strains, Phase IV (KMG-IV): sequencing the most valuable type-strain genomes for metagenomic binning, comparative biology and taxonomic classification.</title>
        <authorList>
            <person name="Goeker M."/>
        </authorList>
    </citation>
    <scope>NUCLEOTIDE SEQUENCE [LARGE SCALE GENOMIC DNA]</scope>
    <source>
        <strain evidence="7 8">DSM 21460</strain>
    </source>
</reference>
<name>A0ABV2JBQ9_9FIRM</name>
<evidence type="ECO:0000313" key="7">
    <source>
        <dbReference type="EMBL" id="MET3617330.1"/>
    </source>
</evidence>
<keyword evidence="4" id="KW-0378">Hydrolase</keyword>
<feature type="domain" description="Calcineurin-like phosphoesterase" evidence="6">
    <location>
        <begin position="1"/>
        <end position="184"/>
    </location>
</feature>
<dbReference type="RefSeq" id="WP_354367674.1">
    <property type="nucleotide sequence ID" value="NZ_JBEPMA010000004.1"/>
</dbReference>
<sequence length="339" mass="40230">MKIVHFSDLHLKKFYKGKLPLEISNKIIEDVWTNLNEVCKYINQISVDIVLIAGDVYDREFFNLSDMNRFLNIIKTINAKVFISCGNHDYFDSNSLWNRVEYPENLHVFSNELSYIDLEDIGARVFGISYDSFKFNKKLVKPDFSDNLKNILVMHCDLEDERYLSPGLEYFRHFDYVALGHIHMRMRIMENAYYSGSIEPHHFKDSGERGIIIFDTDTRSVDYKDFSIKNFRTIEYEVKENMTFDNIYSDVQSLLNDRDLYRIKLTGKHENYKQIGNFLKNNLSAFYVEIINNVKNNLDIYDVFGNDRLIMNFLDSFTEEEKDSKDLAIEYLLEQYNEI</sequence>